<evidence type="ECO:0008006" key="3">
    <source>
        <dbReference type="Google" id="ProtNLM"/>
    </source>
</evidence>
<reference evidence="1 2" key="1">
    <citation type="journal article" date="2016" name="Nat. Commun.">
        <title>Thousands of microbial genomes shed light on interconnected biogeochemical processes in an aquifer system.</title>
        <authorList>
            <person name="Anantharaman K."/>
            <person name="Brown C.T."/>
            <person name="Hug L.A."/>
            <person name="Sharon I."/>
            <person name="Castelle C.J."/>
            <person name="Probst A.J."/>
            <person name="Thomas B.C."/>
            <person name="Singh A."/>
            <person name="Wilkins M.J."/>
            <person name="Karaoz U."/>
            <person name="Brodie E.L."/>
            <person name="Williams K.H."/>
            <person name="Hubbard S.S."/>
            <person name="Banfield J.F."/>
        </authorList>
    </citation>
    <scope>NUCLEOTIDE SEQUENCE [LARGE SCALE GENOMIC DNA]</scope>
</reference>
<proteinExistence type="predicted"/>
<evidence type="ECO:0000313" key="1">
    <source>
        <dbReference type="EMBL" id="OGM89934.1"/>
    </source>
</evidence>
<comment type="caution">
    <text evidence="1">The sequence shown here is derived from an EMBL/GenBank/DDBJ whole genome shotgun (WGS) entry which is preliminary data.</text>
</comment>
<organism evidence="1 2">
    <name type="scientific">Candidatus Wolfebacteria bacterium RBG_13_41_7</name>
    <dbReference type="NCBI Taxonomy" id="1802554"/>
    <lineage>
        <taxon>Bacteria</taxon>
        <taxon>Candidatus Wolfeibacteriota</taxon>
    </lineage>
</organism>
<evidence type="ECO:0000313" key="2">
    <source>
        <dbReference type="Proteomes" id="UP000182002"/>
    </source>
</evidence>
<dbReference type="AlphaFoldDB" id="A0A1F8DMU1"/>
<protein>
    <recommendedName>
        <fullName evidence="3">Zn-dependent hydrolase</fullName>
    </recommendedName>
</protein>
<dbReference type="PANTHER" id="PTHR39189:SF1">
    <property type="entry name" value="UPF0173 METAL-DEPENDENT HYDROLASE YTKL"/>
    <property type="match status" value="1"/>
</dbReference>
<accession>A0A1F8DMU1</accession>
<dbReference type="SUPFAM" id="SSF56281">
    <property type="entry name" value="Metallo-hydrolase/oxidoreductase"/>
    <property type="match status" value="1"/>
</dbReference>
<name>A0A1F8DMU1_9BACT</name>
<dbReference type="Proteomes" id="UP000182002">
    <property type="component" value="Unassembled WGS sequence"/>
</dbReference>
<sequence>MVITFYGEGCFKIQSGEFSILTDPFDAQIGLTPPRFKADLILNTITSASFFEKNNSVAVPEIIGPGEYNINNADVSGFQLIKESSSEFFKTAYSLKLEDINLCFLGHISEIPEPSVLEHLGETDIIFIPAGGAPFIDLKSAVKLIKQLQPKIVIPSFFKVSSLKRKAGDIKEFLEELNGVKEKIGEAVEKLTIKRKDLAEIKKTQITVLKI</sequence>
<dbReference type="EMBL" id="MGIO01000013">
    <property type="protein sequence ID" value="OGM89934.1"/>
    <property type="molecule type" value="Genomic_DNA"/>
</dbReference>
<dbReference type="InterPro" id="IPR036866">
    <property type="entry name" value="RibonucZ/Hydroxyglut_hydro"/>
</dbReference>
<dbReference type="Gene3D" id="3.60.15.10">
    <property type="entry name" value="Ribonuclease Z/Hydroxyacylglutathione hydrolase-like"/>
    <property type="match status" value="1"/>
</dbReference>
<gene>
    <name evidence="1" type="ORF">A3J77_00415</name>
</gene>
<dbReference type="PANTHER" id="PTHR39189">
    <property type="entry name" value="UPF0173 METAL-DEPENDENT HYDROLASE YTKL"/>
    <property type="match status" value="1"/>
</dbReference>
<dbReference type="Pfam" id="PF13483">
    <property type="entry name" value="Lactamase_B_3"/>
    <property type="match status" value="1"/>
</dbReference>